<keyword evidence="2" id="KW-1185">Reference proteome</keyword>
<dbReference type="AlphaFoldDB" id="A0AAD7SNW4"/>
<proteinExistence type="predicted"/>
<evidence type="ECO:0000313" key="1">
    <source>
        <dbReference type="EMBL" id="KAJ8405021.1"/>
    </source>
</evidence>
<comment type="caution">
    <text evidence="1">The sequence shown here is derived from an EMBL/GenBank/DDBJ whole genome shotgun (WGS) entry which is preliminary data.</text>
</comment>
<gene>
    <name evidence="1" type="ORF">AAFF_G00329420</name>
</gene>
<dbReference type="Proteomes" id="UP001221898">
    <property type="component" value="Unassembled WGS sequence"/>
</dbReference>
<protein>
    <submittedName>
        <fullName evidence="1">Uncharacterized protein</fullName>
    </submittedName>
</protein>
<evidence type="ECO:0000313" key="2">
    <source>
        <dbReference type="Proteomes" id="UP001221898"/>
    </source>
</evidence>
<organism evidence="1 2">
    <name type="scientific">Aldrovandia affinis</name>
    <dbReference type="NCBI Taxonomy" id="143900"/>
    <lineage>
        <taxon>Eukaryota</taxon>
        <taxon>Metazoa</taxon>
        <taxon>Chordata</taxon>
        <taxon>Craniata</taxon>
        <taxon>Vertebrata</taxon>
        <taxon>Euteleostomi</taxon>
        <taxon>Actinopterygii</taxon>
        <taxon>Neopterygii</taxon>
        <taxon>Teleostei</taxon>
        <taxon>Notacanthiformes</taxon>
        <taxon>Halosauridae</taxon>
        <taxon>Aldrovandia</taxon>
    </lineage>
</organism>
<dbReference type="EMBL" id="JAINUG010000050">
    <property type="protein sequence ID" value="KAJ8405021.1"/>
    <property type="molecule type" value="Genomic_DNA"/>
</dbReference>
<accession>A0AAD7SNW4</accession>
<name>A0AAD7SNW4_9TELE</name>
<reference evidence="1" key="1">
    <citation type="journal article" date="2023" name="Science">
        <title>Genome structures resolve the early diversification of teleost fishes.</title>
        <authorList>
            <person name="Parey E."/>
            <person name="Louis A."/>
            <person name="Montfort J."/>
            <person name="Bouchez O."/>
            <person name="Roques C."/>
            <person name="Iampietro C."/>
            <person name="Lluch J."/>
            <person name="Castinel A."/>
            <person name="Donnadieu C."/>
            <person name="Desvignes T."/>
            <person name="Floi Bucao C."/>
            <person name="Jouanno E."/>
            <person name="Wen M."/>
            <person name="Mejri S."/>
            <person name="Dirks R."/>
            <person name="Jansen H."/>
            <person name="Henkel C."/>
            <person name="Chen W.J."/>
            <person name="Zahm M."/>
            <person name="Cabau C."/>
            <person name="Klopp C."/>
            <person name="Thompson A.W."/>
            <person name="Robinson-Rechavi M."/>
            <person name="Braasch I."/>
            <person name="Lecointre G."/>
            <person name="Bobe J."/>
            <person name="Postlethwait J.H."/>
            <person name="Berthelot C."/>
            <person name="Roest Crollius H."/>
            <person name="Guiguen Y."/>
        </authorList>
    </citation>
    <scope>NUCLEOTIDE SEQUENCE</scope>
    <source>
        <strain evidence="1">NC1722</strain>
    </source>
</reference>
<sequence>MGQQVRDGATRRVLSGEIVTVATETPFADRLRMSHLHRAGPDPDQTLPKSRYCTSLLTAGSLPAIAICGPGDRRTPGGYSSLGRSRCLFSRRSAQCLSTGVVFSRGPTGHTSRSDFFNPLSLCTPPSRLSIPYGVERARLHRNGAPIMRPQPEQWYRISIDRTPRKRTDRRSPQSLLLDSQPAVSLTRTLKWKMIEIHN</sequence>